<dbReference type="InterPro" id="IPR042529">
    <property type="entry name" value="IF_2B-like_C"/>
</dbReference>
<evidence type="ECO:0000256" key="1">
    <source>
        <dbReference type="ARBA" id="ARBA00023235"/>
    </source>
</evidence>
<name>A0A0F9ME00_9ZZZZ</name>
<dbReference type="InterPro" id="IPR011559">
    <property type="entry name" value="Initiation_fac_2B_a/b/d"/>
</dbReference>
<proteinExistence type="inferred from homology"/>
<dbReference type="FunFam" id="3.40.50.10470:FF:000006">
    <property type="entry name" value="Methylthioribose-1-phosphate isomerase"/>
    <property type="match status" value="1"/>
</dbReference>
<evidence type="ECO:0000313" key="2">
    <source>
        <dbReference type="EMBL" id="KKN05590.1"/>
    </source>
</evidence>
<dbReference type="SUPFAM" id="SSF100950">
    <property type="entry name" value="NagB/RpiA/CoA transferase-like"/>
    <property type="match status" value="1"/>
</dbReference>
<protein>
    <recommendedName>
        <fullName evidence="3">S-methyl-5-thioribose-1-phosphate isomerase</fullName>
    </recommendedName>
</protein>
<dbReference type="GO" id="GO:0019509">
    <property type="term" value="P:L-methionine salvage from methylthioadenosine"/>
    <property type="evidence" value="ECO:0007669"/>
    <property type="project" value="TreeGrafter"/>
</dbReference>
<dbReference type="AlphaFoldDB" id="A0A0F9ME00"/>
<gene>
    <name evidence="2" type="ORF">LCGC14_1085830</name>
</gene>
<dbReference type="Gene3D" id="3.40.50.10470">
    <property type="entry name" value="Translation initiation factor eif-2b, domain 2"/>
    <property type="match status" value="1"/>
</dbReference>
<dbReference type="InterPro" id="IPR037171">
    <property type="entry name" value="NagB/RpiA_transferase-like"/>
</dbReference>
<dbReference type="NCBIfam" id="NF004326">
    <property type="entry name" value="PRK05720.1"/>
    <property type="match status" value="1"/>
</dbReference>
<dbReference type="PANTHER" id="PTHR43475">
    <property type="entry name" value="METHYLTHIORIBOSE-1-PHOSPHATE ISOMERASE"/>
    <property type="match status" value="1"/>
</dbReference>
<dbReference type="Gene3D" id="1.20.120.420">
    <property type="entry name" value="translation initiation factor eif-2b, domain 1"/>
    <property type="match status" value="1"/>
</dbReference>
<dbReference type="InterPro" id="IPR005251">
    <property type="entry name" value="IF-M1Pi"/>
</dbReference>
<keyword evidence="1" id="KW-0413">Isomerase</keyword>
<dbReference type="EMBL" id="LAZR01004784">
    <property type="protein sequence ID" value="KKN05590.1"/>
    <property type="molecule type" value="Genomic_DNA"/>
</dbReference>
<reference evidence="2" key="1">
    <citation type="journal article" date="2015" name="Nature">
        <title>Complex archaea that bridge the gap between prokaryotes and eukaryotes.</title>
        <authorList>
            <person name="Spang A."/>
            <person name="Saw J.H."/>
            <person name="Jorgensen S.L."/>
            <person name="Zaremba-Niedzwiedzka K."/>
            <person name="Martijn J."/>
            <person name="Lind A.E."/>
            <person name="van Eijk R."/>
            <person name="Schleper C."/>
            <person name="Guy L."/>
            <person name="Ettema T.J."/>
        </authorList>
    </citation>
    <scope>NUCLEOTIDE SEQUENCE</scope>
</reference>
<dbReference type="NCBIfam" id="TIGR00512">
    <property type="entry name" value="salvage_mtnA"/>
    <property type="match status" value="1"/>
</dbReference>
<dbReference type="PANTHER" id="PTHR43475:SF1">
    <property type="entry name" value="METHYLTHIORIBOSE-1-PHOSPHATE ISOMERASE"/>
    <property type="match status" value="1"/>
</dbReference>
<dbReference type="InterPro" id="IPR000649">
    <property type="entry name" value="IF-2B-related"/>
</dbReference>
<dbReference type="InterPro" id="IPR027363">
    <property type="entry name" value="M1Pi_N"/>
</dbReference>
<organism evidence="2">
    <name type="scientific">marine sediment metagenome</name>
    <dbReference type="NCBI Taxonomy" id="412755"/>
    <lineage>
        <taxon>unclassified sequences</taxon>
        <taxon>metagenomes</taxon>
        <taxon>ecological metagenomes</taxon>
    </lineage>
</organism>
<dbReference type="GO" id="GO:0046523">
    <property type="term" value="F:S-methyl-5-thioribose-1-phosphate isomerase activity"/>
    <property type="evidence" value="ECO:0007669"/>
    <property type="project" value="TreeGrafter"/>
</dbReference>
<dbReference type="Pfam" id="PF01008">
    <property type="entry name" value="IF-2B"/>
    <property type="match status" value="1"/>
</dbReference>
<accession>A0A0F9ME00</accession>
<comment type="caution">
    <text evidence="2">The sequence shown here is derived from an EMBL/GenBank/DDBJ whole genome shotgun (WGS) entry which is preliminary data.</text>
</comment>
<dbReference type="FunFam" id="1.20.120.420:FF:000003">
    <property type="entry name" value="Methylthioribose-1-phosphate isomerase"/>
    <property type="match status" value="1"/>
</dbReference>
<sequence length="348" mass="39074">MLPTIEWRKDRVIMIDQRKLPVKEVYVECTDYNQVAEAVEKMIIRGAPAIGVAAGYGVALGLLKVESEENLDEEFNRIYRRLERTRPTANNLFWALERMKKTFKKNKRLSFSQLKKRMIQEATDIEREDIETNKKIGIWGKDLLKDGQSVLTHCNAGLLATAGYGTALGVIRAAFQEGKKVQVYAGETRPFLQGARLTCWELDKENIPVTLITDNMAGFLMQKGMISAVMTGADRIAKNGDTVNKIGTYTIAVLAKEHSLPFYVAAPSNTIDFNLAEGTEIPIEERDPQEVREIGGRCLTLPNVKVQNPAFDITPAKYISAIITEKGIVRAPYEKNLKGLGRKKNLRR</sequence>
<dbReference type="HAMAP" id="MF_01678">
    <property type="entry name" value="Salvage_MtnA"/>
    <property type="match status" value="1"/>
</dbReference>
<dbReference type="NCBIfam" id="TIGR00524">
    <property type="entry name" value="eIF-2B_rel"/>
    <property type="match status" value="1"/>
</dbReference>
<evidence type="ECO:0008006" key="3">
    <source>
        <dbReference type="Google" id="ProtNLM"/>
    </source>
</evidence>